<evidence type="ECO:0000313" key="1">
    <source>
        <dbReference type="EMBL" id="KAF6171860.1"/>
    </source>
</evidence>
<dbReference type="PANTHER" id="PTHR47914">
    <property type="entry name" value="ALPHA/BETA-HYDROLASES SUPERFAMILY PROTEIN"/>
    <property type="match status" value="1"/>
</dbReference>
<gene>
    <name evidence="1" type="ORF">GIB67_007381</name>
</gene>
<organism evidence="1 2">
    <name type="scientific">Kingdonia uniflora</name>
    <dbReference type="NCBI Taxonomy" id="39325"/>
    <lineage>
        <taxon>Eukaryota</taxon>
        <taxon>Viridiplantae</taxon>
        <taxon>Streptophyta</taxon>
        <taxon>Embryophyta</taxon>
        <taxon>Tracheophyta</taxon>
        <taxon>Spermatophyta</taxon>
        <taxon>Magnoliopsida</taxon>
        <taxon>Ranunculales</taxon>
        <taxon>Circaeasteraceae</taxon>
        <taxon>Kingdonia</taxon>
    </lineage>
</organism>
<dbReference type="EMBL" id="JACGCM010000455">
    <property type="protein sequence ID" value="KAF6171860.1"/>
    <property type="molecule type" value="Genomic_DNA"/>
</dbReference>
<protein>
    <submittedName>
        <fullName evidence="1">Uncharacterized protein</fullName>
    </submittedName>
</protein>
<evidence type="ECO:0000313" key="2">
    <source>
        <dbReference type="Proteomes" id="UP000541444"/>
    </source>
</evidence>
<dbReference type="GO" id="GO:0009507">
    <property type="term" value="C:chloroplast"/>
    <property type="evidence" value="ECO:0007669"/>
    <property type="project" value="TreeGrafter"/>
</dbReference>
<dbReference type="SUPFAM" id="SSF53474">
    <property type="entry name" value="alpha/beta-Hydrolases"/>
    <property type="match status" value="1"/>
</dbReference>
<dbReference type="InterPro" id="IPR029058">
    <property type="entry name" value="AB_hydrolase_fold"/>
</dbReference>
<dbReference type="Gene3D" id="3.40.50.1820">
    <property type="entry name" value="alpha/beta hydrolase"/>
    <property type="match status" value="1"/>
</dbReference>
<name>A0A7J7NXQ1_9MAGN</name>
<dbReference type="OrthoDB" id="2012836at2759"/>
<accession>A0A7J7NXQ1</accession>
<dbReference type="Proteomes" id="UP000541444">
    <property type="component" value="Unassembled WGS sequence"/>
</dbReference>
<proteinExistence type="predicted"/>
<dbReference type="AlphaFoldDB" id="A0A7J7NXQ1"/>
<sequence length="239" mass="26946">MGLFSLDNYTDQFYLIEARAKLHEIEQQRLAKQANELHAQYRPPVQTTTTIALAISTVTASRTFILGHCYGCGKPGHQKCGRPAFSKRVSLVVDGMCESVITTVQRIRPDEDEEETEMHTTFVPYALLEKIMWVISSFTFLVSRQLVLLDCLTTIASWNADGILMIPTISDVSTVAEWRLVAKDIVQRDGNVNWRTIIVDWPGLGYSDRPKIDYNAEVMEKFLVDFINAADGPLQQSGE</sequence>
<reference evidence="1 2" key="1">
    <citation type="journal article" date="2020" name="IScience">
        <title>Genome Sequencing of the Endangered Kingdonia uniflora (Circaeasteraceae, Ranunculales) Reveals Potential Mechanisms of Evolutionary Specialization.</title>
        <authorList>
            <person name="Sun Y."/>
            <person name="Deng T."/>
            <person name="Zhang A."/>
            <person name="Moore M.J."/>
            <person name="Landis J.B."/>
            <person name="Lin N."/>
            <person name="Zhang H."/>
            <person name="Zhang X."/>
            <person name="Huang J."/>
            <person name="Zhang X."/>
            <person name="Sun H."/>
            <person name="Wang H."/>
        </authorList>
    </citation>
    <scope>NUCLEOTIDE SEQUENCE [LARGE SCALE GENOMIC DNA]</scope>
    <source>
        <strain evidence="1">TB1705</strain>
        <tissue evidence="1">Leaf</tissue>
    </source>
</reference>
<keyword evidence="2" id="KW-1185">Reference proteome</keyword>
<comment type="caution">
    <text evidence="1">The sequence shown here is derived from an EMBL/GenBank/DDBJ whole genome shotgun (WGS) entry which is preliminary data.</text>
</comment>
<dbReference type="PANTHER" id="PTHR47914:SF1">
    <property type="entry name" value="ALPHA_BETA-HYDROLASES SUPERFAMILY PROTEIN"/>
    <property type="match status" value="1"/>
</dbReference>